<dbReference type="PANTHER" id="PTHR32089:SF119">
    <property type="entry name" value="METHYL-ACCEPTING CHEMOTAXIS PROTEIN CTPL"/>
    <property type="match status" value="1"/>
</dbReference>
<dbReference type="GO" id="GO:0016020">
    <property type="term" value="C:membrane"/>
    <property type="evidence" value="ECO:0007669"/>
    <property type="project" value="UniProtKB-SubCell"/>
</dbReference>
<accession>A0A7Y0S5C0</accession>
<evidence type="ECO:0000256" key="3">
    <source>
        <dbReference type="ARBA" id="ARBA00022989"/>
    </source>
</evidence>
<comment type="caution">
    <text evidence="5">The sequence shown here is derived from an EMBL/GenBank/DDBJ whole genome shotgun (WGS) entry which is preliminary data.</text>
</comment>
<organism evidence="5 6">
    <name type="scientific">Vibrio parahaemolyticus</name>
    <dbReference type="NCBI Taxonomy" id="670"/>
    <lineage>
        <taxon>Bacteria</taxon>
        <taxon>Pseudomonadati</taxon>
        <taxon>Pseudomonadota</taxon>
        <taxon>Gammaproteobacteria</taxon>
        <taxon>Vibrionales</taxon>
        <taxon>Vibrionaceae</taxon>
        <taxon>Vibrio</taxon>
    </lineage>
</organism>
<protein>
    <submittedName>
        <fullName evidence="5">Methyl-accepting chemotaxis protein</fullName>
    </submittedName>
</protein>
<proteinExistence type="predicted"/>
<sequence length="65" mass="7205">MDMNTLIATATEEQSQVGQEISQRIEVISQQSSQSAHLANQNRSGSQTLNHKANELYDLVGRFTV</sequence>
<dbReference type="Proteomes" id="UP000555836">
    <property type="component" value="Unassembled WGS sequence"/>
</dbReference>
<keyword evidence="3" id="KW-1133">Transmembrane helix</keyword>
<reference evidence="5 6" key="1">
    <citation type="submission" date="2020-04" db="EMBL/GenBank/DDBJ databases">
        <title>Whole-genome sequencing of Vibrio spp. from China reveals different genetic environments of blaCTX-M-14 among diverse lineages.</title>
        <authorList>
            <person name="Zheng Z."/>
            <person name="Ye L."/>
            <person name="Chen S."/>
        </authorList>
    </citation>
    <scope>NUCLEOTIDE SEQUENCE [LARGE SCALE GENOMIC DNA]</scope>
    <source>
        <strain evidence="5 6">Vb0574</strain>
    </source>
</reference>
<keyword evidence="4" id="KW-0472">Membrane</keyword>
<evidence type="ECO:0000256" key="4">
    <source>
        <dbReference type="ARBA" id="ARBA00023136"/>
    </source>
</evidence>
<name>A0A7Y0S5C0_VIBPH</name>
<feature type="non-terminal residue" evidence="5">
    <location>
        <position position="1"/>
    </location>
</feature>
<dbReference type="SUPFAM" id="SSF58104">
    <property type="entry name" value="Methyl-accepting chemotaxis protein (MCP) signaling domain"/>
    <property type="match status" value="1"/>
</dbReference>
<gene>
    <name evidence="5" type="ORF">HKB21_13715</name>
</gene>
<keyword evidence="2" id="KW-0812">Transmembrane</keyword>
<comment type="subcellular location">
    <subcellularLocation>
        <location evidence="1">Membrane</location>
        <topology evidence="1">Multi-pass membrane protein</topology>
    </subcellularLocation>
</comment>
<dbReference type="Gene3D" id="1.10.287.950">
    <property type="entry name" value="Methyl-accepting chemotaxis protein"/>
    <property type="match status" value="1"/>
</dbReference>
<dbReference type="AlphaFoldDB" id="A0A7Y0S5C0"/>
<evidence type="ECO:0000313" key="6">
    <source>
        <dbReference type="Proteomes" id="UP000555836"/>
    </source>
</evidence>
<evidence type="ECO:0000256" key="2">
    <source>
        <dbReference type="ARBA" id="ARBA00022692"/>
    </source>
</evidence>
<evidence type="ECO:0000256" key="1">
    <source>
        <dbReference type="ARBA" id="ARBA00004141"/>
    </source>
</evidence>
<dbReference type="PANTHER" id="PTHR32089">
    <property type="entry name" value="METHYL-ACCEPTING CHEMOTAXIS PROTEIN MCPB"/>
    <property type="match status" value="1"/>
</dbReference>
<dbReference type="EMBL" id="JABCLD010001337">
    <property type="protein sequence ID" value="NMU26676.1"/>
    <property type="molecule type" value="Genomic_DNA"/>
</dbReference>
<evidence type="ECO:0000313" key="5">
    <source>
        <dbReference type="EMBL" id="NMU26676.1"/>
    </source>
</evidence>